<dbReference type="PROSITE" id="PS51898">
    <property type="entry name" value="TYR_RECOMBINASE"/>
    <property type="match status" value="1"/>
</dbReference>
<keyword evidence="3 5" id="KW-0238">DNA-binding</keyword>
<gene>
    <name evidence="8" type="ORF">SAMN05421580_1085</name>
</gene>
<comment type="similarity">
    <text evidence="1">Belongs to the 'phage' integrase family.</text>
</comment>
<dbReference type="Proteomes" id="UP000186221">
    <property type="component" value="Unassembled WGS sequence"/>
</dbReference>
<evidence type="ECO:0000313" key="9">
    <source>
        <dbReference type="Proteomes" id="UP000186221"/>
    </source>
</evidence>
<dbReference type="GO" id="GO:0015074">
    <property type="term" value="P:DNA integration"/>
    <property type="evidence" value="ECO:0007669"/>
    <property type="project" value="UniProtKB-KW"/>
</dbReference>
<sequence length="429" mass="47648">MPKIAKELSPLEVKNLRHTGNGQNAVFAVGGVAGLMLQITRNGGRTWLLRVKVGAKRREIGLGGFPDVTLAQARERAREVKDQIRRGIDPVEERKAARASLIAAQRRGLLFQDAVDRCLASKLDGFKNAKHRDQWRNTLDSYAVPVLGGMMVDQITVQDVLRVLQPIWQAKTETASRLRGRIEAVLSWATVAGHRTGDNPARWAGNLKELLPPPDKVAEKGNQPALSLDDVPRWMAELRKREGFGARALEFAALTAARSGEVRGATWEEIDLERALWVIPAERMKMKREHRVPLAPAAVALLEALPRLEGCALVFPSTKGKPLSDMTLSATMRRMHESEVAAQRPGFLDPRNKRPAVPHGLRSTFRDWVAEATSYPGEMAEVALAHRISNAVEAAYRRGDMIEKRRRMMHDWAEALGGKRKGGKVVRLS</sequence>
<dbReference type="InterPro" id="IPR010998">
    <property type="entry name" value="Integrase_recombinase_N"/>
</dbReference>
<dbReference type="PROSITE" id="PS51900">
    <property type="entry name" value="CB"/>
    <property type="match status" value="1"/>
</dbReference>
<dbReference type="InterPro" id="IPR050808">
    <property type="entry name" value="Phage_Integrase"/>
</dbReference>
<evidence type="ECO:0000256" key="4">
    <source>
        <dbReference type="ARBA" id="ARBA00023172"/>
    </source>
</evidence>
<dbReference type="SUPFAM" id="SSF56349">
    <property type="entry name" value="DNA breaking-rejoining enzymes"/>
    <property type="match status" value="1"/>
</dbReference>
<evidence type="ECO:0000259" key="7">
    <source>
        <dbReference type="PROSITE" id="PS51900"/>
    </source>
</evidence>
<dbReference type="CDD" id="cd00801">
    <property type="entry name" value="INT_P4_C"/>
    <property type="match status" value="1"/>
</dbReference>
<dbReference type="InterPro" id="IPR002104">
    <property type="entry name" value="Integrase_catalytic"/>
</dbReference>
<dbReference type="PANTHER" id="PTHR30629:SF2">
    <property type="entry name" value="PROPHAGE INTEGRASE INTS-RELATED"/>
    <property type="match status" value="1"/>
</dbReference>
<dbReference type="Pfam" id="PF22022">
    <property type="entry name" value="Phage_int_M"/>
    <property type="match status" value="1"/>
</dbReference>
<organism evidence="8 9">
    <name type="scientific">Rhodobacter aestuarii</name>
    <dbReference type="NCBI Taxonomy" id="453582"/>
    <lineage>
        <taxon>Bacteria</taxon>
        <taxon>Pseudomonadati</taxon>
        <taxon>Pseudomonadota</taxon>
        <taxon>Alphaproteobacteria</taxon>
        <taxon>Rhodobacterales</taxon>
        <taxon>Rhodobacter group</taxon>
        <taxon>Rhodobacter</taxon>
    </lineage>
</organism>
<dbReference type="InterPro" id="IPR038488">
    <property type="entry name" value="Integrase_DNA-bd_sf"/>
</dbReference>
<evidence type="ECO:0000256" key="2">
    <source>
        <dbReference type="ARBA" id="ARBA00022908"/>
    </source>
</evidence>
<protein>
    <submittedName>
        <fullName evidence="8">Integrase</fullName>
    </submittedName>
</protein>
<dbReference type="Gene3D" id="3.30.160.390">
    <property type="entry name" value="Integrase, DNA-binding domain"/>
    <property type="match status" value="1"/>
</dbReference>
<accession>A0A1N7NMC3</accession>
<dbReference type="Gene3D" id="1.10.443.10">
    <property type="entry name" value="Intergrase catalytic core"/>
    <property type="match status" value="1"/>
</dbReference>
<evidence type="ECO:0000256" key="1">
    <source>
        <dbReference type="ARBA" id="ARBA00008857"/>
    </source>
</evidence>
<evidence type="ECO:0000256" key="5">
    <source>
        <dbReference type="PROSITE-ProRule" id="PRU01248"/>
    </source>
</evidence>
<dbReference type="RefSeq" id="WP_076485313.1">
    <property type="nucleotide sequence ID" value="NZ_FTOG01000008.1"/>
</dbReference>
<dbReference type="Pfam" id="PF00589">
    <property type="entry name" value="Phage_integrase"/>
    <property type="match status" value="1"/>
</dbReference>
<dbReference type="InterPro" id="IPR025166">
    <property type="entry name" value="Integrase_DNA_bind_dom"/>
</dbReference>
<name>A0A1N7NMC3_9RHOB</name>
<keyword evidence="9" id="KW-1185">Reference proteome</keyword>
<evidence type="ECO:0000313" key="8">
    <source>
        <dbReference type="EMBL" id="SIS99339.1"/>
    </source>
</evidence>
<keyword evidence="2" id="KW-0229">DNA integration</keyword>
<dbReference type="InterPro" id="IPR044068">
    <property type="entry name" value="CB"/>
</dbReference>
<dbReference type="Gene3D" id="1.10.150.130">
    <property type="match status" value="1"/>
</dbReference>
<proteinExistence type="inferred from homology"/>
<dbReference type="Pfam" id="PF13356">
    <property type="entry name" value="Arm-DNA-bind_3"/>
    <property type="match status" value="1"/>
</dbReference>
<evidence type="ECO:0000259" key="6">
    <source>
        <dbReference type="PROSITE" id="PS51898"/>
    </source>
</evidence>
<dbReference type="InterPro" id="IPR013762">
    <property type="entry name" value="Integrase-like_cat_sf"/>
</dbReference>
<evidence type="ECO:0000256" key="3">
    <source>
        <dbReference type="ARBA" id="ARBA00023125"/>
    </source>
</evidence>
<dbReference type="AlphaFoldDB" id="A0A1N7NMC3"/>
<dbReference type="OrthoDB" id="9795573at2"/>
<dbReference type="GO" id="GO:0006310">
    <property type="term" value="P:DNA recombination"/>
    <property type="evidence" value="ECO:0007669"/>
    <property type="project" value="UniProtKB-KW"/>
</dbReference>
<dbReference type="InterPro" id="IPR011010">
    <property type="entry name" value="DNA_brk_join_enz"/>
</dbReference>
<feature type="domain" description="Tyr recombinase" evidence="6">
    <location>
        <begin position="221"/>
        <end position="409"/>
    </location>
</feature>
<keyword evidence="4" id="KW-0233">DNA recombination</keyword>
<dbReference type="GO" id="GO:0003677">
    <property type="term" value="F:DNA binding"/>
    <property type="evidence" value="ECO:0007669"/>
    <property type="project" value="UniProtKB-UniRule"/>
</dbReference>
<reference evidence="9" key="1">
    <citation type="submission" date="2017-01" db="EMBL/GenBank/DDBJ databases">
        <authorList>
            <person name="Varghese N."/>
            <person name="Submissions S."/>
        </authorList>
    </citation>
    <scope>NUCLEOTIDE SEQUENCE [LARGE SCALE GENOMIC DNA]</scope>
    <source>
        <strain evidence="9">DSM 19945</strain>
    </source>
</reference>
<dbReference type="STRING" id="453582.SAMN05421580_1085"/>
<dbReference type="InterPro" id="IPR053876">
    <property type="entry name" value="Phage_int_M"/>
</dbReference>
<dbReference type="PANTHER" id="PTHR30629">
    <property type="entry name" value="PROPHAGE INTEGRASE"/>
    <property type="match status" value="1"/>
</dbReference>
<feature type="domain" description="Core-binding (CB)" evidence="7">
    <location>
        <begin position="109"/>
        <end position="190"/>
    </location>
</feature>
<dbReference type="EMBL" id="FTOG01000008">
    <property type="protein sequence ID" value="SIS99339.1"/>
    <property type="molecule type" value="Genomic_DNA"/>
</dbReference>